<dbReference type="SUPFAM" id="SSF48726">
    <property type="entry name" value="Immunoglobulin"/>
    <property type="match status" value="1"/>
</dbReference>
<protein>
    <recommendedName>
        <fullName evidence="1">Immunoglobulin domain-containing protein</fullName>
    </recommendedName>
</protein>
<proteinExistence type="predicted"/>
<organism evidence="2 3">
    <name type="scientific">Xenoophorus captivus</name>
    <dbReference type="NCBI Taxonomy" id="1517983"/>
    <lineage>
        <taxon>Eukaryota</taxon>
        <taxon>Metazoa</taxon>
        <taxon>Chordata</taxon>
        <taxon>Craniata</taxon>
        <taxon>Vertebrata</taxon>
        <taxon>Euteleostomi</taxon>
        <taxon>Actinopterygii</taxon>
        <taxon>Neopterygii</taxon>
        <taxon>Teleostei</taxon>
        <taxon>Neoteleostei</taxon>
        <taxon>Acanthomorphata</taxon>
        <taxon>Ovalentaria</taxon>
        <taxon>Atherinomorphae</taxon>
        <taxon>Cyprinodontiformes</taxon>
        <taxon>Goodeidae</taxon>
        <taxon>Xenoophorus</taxon>
    </lineage>
</organism>
<name>A0ABV0QS72_9TELE</name>
<comment type="caution">
    <text evidence="2">The sequence shown here is derived from an EMBL/GenBank/DDBJ whole genome shotgun (WGS) entry which is preliminary data.</text>
</comment>
<dbReference type="InterPro" id="IPR036179">
    <property type="entry name" value="Ig-like_dom_sf"/>
</dbReference>
<dbReference type="SMART" id="SM00409">
    <property type="entry name" value="IG"/>
    <property type="match status" value="1"/>
</dbReference>
<evidence type="ECO:0000313" key="3">
    <source>
        <dbReference type="Proteomes" id="UP001434883"/>
    </source>
</evidence>
<dbReference type="InterPro" id="IPR013783">
    <property type="entry name" value="Ig-like_fold"/>
</dbReference>
<dbReference type="EMBL" id="JAHRIN010019056">
    <property type="protein sequence ID" value="MEQ2198261.1"/>
    <property type="molecule type" value="Genomic_DNA"/>
</dbReference>
<evidence type="ECO:0000259" key="1">
    <source>
        <dbReference type="SMART" id="SM00409"/>
    </source>
</evidence>
<reference evidence="2 3" key="1">
    <citation type="submission" date="2021-06" db="EMBL/GenBank/DDBJ databases">
        <authorList>
            <person name="Palmer J.M."/>
        </authorList>
    </citation>
    <scope>NUCLEOTIDE SEQUENCE [LARGE SCALE GENOMIC DNA]</scope>
    <source>
        <strain evidence="2 3">XC_2019</strain>
        <tissue evidence="2">Muscle</tissue>
    </source>
</reference>
<feature type="non-terminal residue" evidence="2">
    <location>
        <position position="1"/>
    </location>
</feature>
<dbReference type="InterPro" id="IPR003599">
    <property type="entry name" value="Ig_sub"/>
</dbReference>
<dbReference type="Gene3D" id="2.60.40.10">
    <property type="entry name" value="Immunoglobulins"/>
    <property type="match status" value="1"/>
</dbReference>
<accession>A0ABV0QS72</accession>
<sequence>LLVYPGRTVGDGVAENSDWSARVLGVMNIIRPDCLILEIPALPVKAGCDVTLHCRLRSGDITAAFFFIDKRRLGSGPELVLRQVRQSDEGSYWCSTDRFGKSPHSFLSVKGEDSDITSCLLNC</sequence>
<feature type="domain" description="Immunoglobulin" evidence="1">
    <location>
        <begin position="39"/>
        <end position="110"/>
    </location>
</feature>
<evidence type="ECO:0000313" key="2">
    <source>
        <dbReference type="EMBL" id="MEQ2198261.1"/>
    </source>
</evidence>
<gene>
    <name evidence="2" type="ORF">XENOCAPTIV_010235</name>
</gene>
<keyword evidence="3" id="KW-1185">Reference proteome</keyword>
<dbReference type="Proteomes" id="UP001434883">
    <property type="component" value="Unassembled WGS sequence"/>
</dbReference>